<protein>
    <submittedName>
        <fullName evidence="2">Uncharacterized protein</fullName>
    </submittedName>
</protein>
<comment type="caution">
    <text evidence="2">The sequence shown here is derived from an EMBL/GenBank/DDBJ whole genome shotgun (WGS) entry which is preliminary data.</text>
</comment>
<feature type="region of interest" description="Disordered" evidence="1">
    <location>
        <begin position="79"/>
        <end position="101"/>
    </location>
</feature>
<reference evidence="2 3" key="1">
    <citation type="journal article" date="2019" name="Commun. Biol.">
        <title>The bagworm genome reveals a unique fibroin gene that provides high tensile strength.</title>
        <authorList>
            <person name="Kono N."/>
            <person name="Nakamura H."/>
            <person name="Ohtoshi R."/>
            <person name="Tomita M."/>
            <person name="Numata K."/>
            <person name="Arakawa K."/>
        </authorList>
    </citation>
    <scope>NUCLEOTIDE SEQUENCE [LARGE SCALE GENOMIC DNA]</scope>
</reference>
<sequence>MRPFSWPRLDAVEVKSARVFVAFSGGQFLRLREYNYVQLNNSSKQLKRQNKPTWDRDKFFITHSRLNSGYWRNILKGEPTSKGAGESAERRARSVNIHYPA</sequence>
<keyword evidence="3" id="KW-1185">Reference proteome</keyword>
<dbReference type="AlphaFoldDB" id="A0A4C1ZX04"/>
<evidence type="ECO:0000313" key="2">
    <source>
        <dbReference type="EMBL" id="GBP91195.1"/>
    </source>
</evidence>
<organism evidence="2 3">
    <name type="scientific">Eumeta variegata</name>
    <name type="common">Bagworm moth</name>
    <name type="synonym">Eumeta japonica</name>
    <dbReference type="NCBI Taxonomy" id="151549"/>
    <lineage>
        <taxon>Eukaryota</taxon>
        <taxon>Metazoa</taxon>
        <taxon>Ecdysozoa</taxon>
        <taxon>Arthropoda</taxon>
        <taxon>Hexapoda</taxon>
        <taxon>Insecta</taxon>
        <taxon>Pterygota</taxon>
        <taxon>Neoptera</taxon>
        <taxon>Endopterygota</taxon>
        <taxon>Lepidoptera</taxon>
        <taxon>Glossata</taxon>
        <taxon>Ditrysia</taxon>
        <taxon>Tineoidea</taxon>
        <taxon>Psychidae</taxon>
        <taxon>Oiketicinae</taxon>
        <taxon>Eumeta</taxon>
    </lineage>
</organism>
<dbReference type="EMBL" id="BGZK01002150">
    <property type="protein sequence ID" value="GBP91195.1"/>
    <property type="molecule type" value="Genomic_DNA"/>
</dbReference>
<evidence type="ECO:0000256" key="1">
    <source>
        <dbReference type="SAM" id="MobiDB-lite"/>
    </source>
</evidence>
<proteinExistence type="predicted"/>
<accession>A0A4C1ZX04</accession>
<name>A0A4C1ZX04_EUMVA</name>
<dbReference type="Proteomes" id="UP000299102">
    <property type="component" value="Unassembled WGS sequence"/>
</dbReference>
<evidence type="ECO:0000313" key="3">
    <source>
        <dbReference type="Proteomes" id="UP000299102"/>
    </source>
</evidence>
<gene>
    <name evidence="2" type="ORF">EVAR_100736_1</name>
</gene>